<feature type="domain" description="DUF4326" evidence="1">
    <location>
        <begin position="11"/>
        <end position="104"/>
    </location>
</feature>
<dbReference type="InterPro" id="IPR025475">
    <property type="entry name" value="DUF4326"/>
</dbReference>
<evidence type="ECO:0000259" key="1">
    <source>
        <dbReference type="Pfam" id="PF14216"/>
    </source>
</evidence>
<proteinExistence type="predicted"/>
<dbReference type="Pfam" id="PF14216">
    <property type="entry name" value="DUF4326"/>
    <property type="match status" value="1"/>
</dbReference>
<evidence type="ECO:0000313" key="2">
    <source>
        <dbReference type="EMBL" id="DAF91197.1"/>
    </source>
</evidence>
<name>A0A8S5U9P7_9CAUD</name>
<organism evidence="2">
    <name type="scientific">Siphoviridae sp. ctKwa30</name>
    <dbReference type="NCBI Taxonomy" id="2825446"/>
    <lineage>
        <taxon>Viruses</taxon>
        <taxon>Duplodnaviria</taxon>
        <taxon>Heunggongvirae</taxon>
        <taxon>Uroviricota</taxon>
        <taxon>Caudoviricetes</taxon>
    </lineage>
</organism>
<sequence length="125" mass="14715">MRLPIRIQRRRARGWRMPAHTKYVGRGSLYGNPYRVARSARELEEGGELVVASADEAVARYREWIEQTREGRFVASCAARNLWGLDLACWCKLDQPCHADVLLEIANPRGEDEFKNRYYRMWDRE</sequence>
<reference evidence="2" key="1">
    <citation type="journal article" date="2021" name="Proc. Natl. Acad. Sci. U.S.A.">
        <title>A Catalog of Tens of Thousands of Viruses from Human Metagenomes Reveals Hidden Associations with Chronic Diseases.</title>
        <authorList>
            <person name="Tisza M.J."/>
            <person name="Buck C.B."/>
        </authorList>
    </citation>
    <scope>NUCLEOTIDE SEQUENCE</scope>
    <source>
        <strain evidence="2">CtKwa30</strain>
    </source>
</reference>
<protein>
    <recommendedName>
        <fullName evidence="1">DUF4326 domain-containing protein</fullName>
    </recommendedName>
</protein>
<accession>A0A8S5U9P7</accession>
<dbReference type="EMBL" id="BK016046">
    <property type="protein sequence ID" value="DAF91197.1"/>
    <property type="molecule type" value="Genomic_DNA"/>
</dbReference>